<gene>
    <name evidence="2" type="primary">Contig15916.g16966</name>
    <name evidence="2" type="ORF">STYLEM_4802</name>
</gene>
<evidence type="ECO:0000313" key="3">
    <source>
        <dbReference type="Proteomes" id="UP000039865"/>
    </source>
</evidence>
<feature type="region of interest" description="Disordered" evidence="1">
    <location>
        <begin position="84"/>
        <end position="122"/>
    </location>
</feature>
<reference evidence="2 3" key="1">
    <citation type="submission" date="2014-06" db="EMBL/GenBank/DDBJ databases">
        <authorList>
            <person name="Swart Estienne"/>
        </authorList>
    </citation>
    <scope>NUCLEOTIDE SEQUENCE [LARGE SCALE GENOMIC DNA]</scope>
    <source>
        <strain evidence="2 3">130c</strain>
    </source>
</reference>
<feature type="compositionally biased region" description="Low complexity" evidence="1">
    <location>
        <begin position="84"/>
        <end position="118"/>
    </location>
</feature>
<dbReference type="Proteomes" id="UP000039865">
    <property type="component" value="Unassembled WGS sequence"/>
</dbReference>
<sequence length="371" mass="43240">MWWKIIIHSQTLKLQDNCIKNSHDESQILKMRGQIQLNQSQLQFQNQIQIPKNSNSKNDSHTFGQLENNEQMGQQSVNHLQANQQQTFQQNSIQQHSNSSKNLEQNNLQQSELQQQQSYQADKQVSNPFSDIQFNQNNQKINNNQSLNQLAQPNTDKLAFQNLTYLPQPPLNKQIVPNLSFPMPIGHQTIDINSNLMNQQLLNNTIKQILSFEEIKEFKQKLMHQVSQKIDRMLIEKLINHSNQQQQQLPKLVLPQVNKVNIPNQNGYANQQTLNYTNGLLSQTNNTVSQFQQMPQYNKGMIASIMGMSLKESQNMLNKLQLDCNQTIKQYNNNIKYGNIKIFNIEKVDRDQWDQDQTISSEEHQVQAEQY</sequence>
<accession>A0A078A1V4</accession>
<evidence type="ECO:0000256" key="1">
    <source>
        <dbReference type="SAM" id="MobiDB-lite"/>
    </source>
</evidence>
<keyword evidence="3" id="KW-1185">Reference proteome</keyword>
<dbReference type="EMBL" id="CCKQ01004650">
    <property type="protein sequence ID" value="CDW75807.1"/>
    <property type="molecule type" value="Genomic_DNA"/>
</dbReference>
<dbReference type="InParanoid" id="A0A078A1V4"/>
<name>A0A078A1V4_STYLE</name>
<organism evidence="2 3">
    <name type="scientific">Stylonychia lemnae</name>
    <name type="common">Ciliate</name>
    <dbReference type="NCBI Taxonomy" id="5949"/>
    <lineage>
        <taxon>Eukaryota</taxon>
        <taxon>Sar</taxon>
        <taxon>Alveolata</taxon>
        <taxon>Ciliophora</taxon>
        <taxon>Intramacronucleata</taxon>
        <taxon>Spirotrichea</taxon>
        <taxon>Stichotrichia</taxon>
        <taxon>Sporadotrichida</taxon>
        <taxon>Oxytrichidae</taxon>
        <taxon>Stylonychinae</taxon>
        <taxon>Stylonychia</taxon>
    </lineage>
</organism>
<evidence type="ECO:0000313" key="2">
    <source>
        <dbReference type="EMBL" id="CDW75807.1"/>
    </source>
</evidence>
<proteinExistence type="predicted"/>
<dbReference type="AlphaFoldDB" id="A0A078A1V4"/>
<protein>
    <submittedName>
        <fullName evidence="2">Uncharacterized protein</fullName>
    </submittedName>
</protein>